<evidence type="ECO:0000256" key="1">
    <source>
        <dbReference type="SAM" id="MobiDB-lite"/>
    </source>
</evidence>
<proteinExistence type="predicted"/>
<protein>
    <submittedName>
        <fullName evidence="2">Uncharacterized protein</fullName>
    </submittedName>
</protein>
<sequence>MSMTPPEGWAASNTGTAAWFKRFEFSDYARLRRFLDDLAALAEETGVHPDNIGFGRDYVNVTLEAPAETGHDSRQGDFAQRLDRLSEQG</sequence>
<dbReference type="GO" id="GO:0008124">
    <property type="term" value="F:4-alpha-hydroxytetrahydrobiopterin dehydratase activity"/>
    <property type="evidence" value="ECO:0007669"/>
    <property type="project" value="InterPro"/>
</dbReference>
<dbReference type="EMBL" id="JQSG02000006">
    <property type="protein sequence ID" value="OBS08092.1"/>
    <property type="molecule type" value="Genomic_DNA"/>
</dbReference>
<evidence type="ECO:0000313" key="2">
    <source>
        <dbReference type="EMBL" id="OBS08092.1"/>
    </source>
</evidence>
<accession>A0A1A6C0K3</accession>
<reference evidence="2 3" key="1">
    <citation type="journal article" date="2014" name="Genome Announc.">
        <title>Draft Genome Sequence of the Iron-Oxidizing, Acidophilic, and Halotolerant 'Thiobacillus prosperus' Type Strain DSM 5130.</title>
        <authorList>
            <person name="Ossandon F.J."/>
            <person name="Cardenas J.P."/>
            <person name="Corbett M."/>
            <person name="Quatrini R."/>
            <person name="Holmes D.S."/>
            <person name="Watkin E."/>
        </authorList>
    </citation>
    <scope>NUCLEOTIDE SEQUENCE [LARGE SCALE GENOMIC DNA]</scope>
    <source>
        <strain evidence="2 3">DSM 5130</strain>
    </source>
</reference>
<feature type="compositionally biased region" description="Basic and acidic residues" evidence="1">
    <location>
        <begin position="69"/>
        <end position="89"/>
    </location>
</feature>
<dbReference type="OrthoDB" id="5297462at2"/>
<dbReference type="Proteomes" id="UP000029273">
    <property type="component" value="Unassembled WGS sequence"/>
</dbReference>
<evidence type="ECO:0000313" key="3">
    <source>
        <dbReference type="Proteomes" id="UP000029273"/>
    </source>
</evidence>
<dbReference type="AlphaFoldDB" id="A0A1A6C0K3"/>
<comment type="caution">
    <text evidence="2">The sequence shown here is derived from an EMBL/GenBank/DDBJ whole genome shotgun (WGS) entry which is preliminary data.</text>
</comment>
<dbReference type="RefSeq" id="WP_052064721.1">
    <property type="nucleotide sequence ID" value="NZ_JQSG02000006.1"/>
</dbReference>
<feature type="region of interest" description="Disordered" evidence="1">
    <location>
        <begin position="66"/>
        <end position="89"/>
    </location>
</feature>
<gene>
    <name evidence="2" type="ORF">Thpro_022342</name>
</gene>
<dbReference type="InterPro" id="IPR036428">
    <property type="entry name" value="PCD_sf"/>
</dbReference>
<dbReference type="GO" id="GO:0006729">
    <property type="term" value="P:tetrahydrobiopterin biosynthetic process"/>
    <property type="evidence" value="ECO:0007669"/>
    <property type="project" value="InterPro"/>
</dbReference>
<dbReference type="Gene3D" id="3.30.1360.20">
    <property type="entry name" value="Transcriptional coactivator/pterin dehydratase"/>
    <property type="match status" value="1"/>
</dbReference>
<name>A0A1A6C0K3_9GAMM</name>
<organism evidence="2 3">
    <name type="scientific">Acidihalobacter prosperus</name>
    <dbReference type="NCBI Taxonomy" id="160660"/>
    <lineage>
        <taxon>Bacteria</taxon>
        <taxon>Pseudomonadati</taxon>
        <taxon>Pseudomonadota</taxon>
        <taxon>Gammaproteobacteria</taxon>
        <taxon>Chromatiales</taxon>
        <taxon>Ectothiorhodospiraceae</taxon>
        <taxon>Acidihalobacter</taxon>
    </lineage>
</organism>
<keyword evidence="3" id="KW-1185">Reference proteome</keyword>
<dbReference type="SUPFAM" id="SSF55248">
    <property type="entry name" value="PCD-like"/>
    <property type="match status" value="1"/>
</dbReference>